<sequence>MIVRCWGARGSIGVSGVSYVKYGGDTTCMEIRTAGDDVVIVDAGTGIRRLGKRLLEEEKRKCTLLFTHAHWDHILGFPFFRPLYDSANSVRIVGCPLEQGNMQMLLARIMSPPCFPVSFDVIEADVQYEEYCSKSFFIGDMEIRTIPLSHPNKGVGYRFIEKGRSFVFLTDNELSYPHRGGRSFAEYADFCRGADLLVHDAEFSPEEYEEKRGWGHSHFMEVLELALAAGVKSLGLYHHNQDRADHDVDAIVERCRAELVKRGENLHCFAVAQDMVVDVGHG</sequence>
<dbReference type="EMBL" id="WAIE01000001">
    <property type="protein sequence ID" value="KAB1443408.1"/>
    <property type="molecule type" value="Genomic_DNA"/>
</dbReference>
<evidence type="ECO:0000313" key="3">
    <source>
        <dbReference type="Proteomes" id="UP000438699"/>
    </source>
</evidence>
<accession>A0A6N6N6P8</accession>
<dbReference type="PANTHER" id="PTHR42663">
    <property type="entry name" value="HYDROLASE C777.06C-RELATED-RELATED"/>
    <property type="match status" value="1"/>
</dbReference>
<keyword evidence="3" id="KW-1185">Reference proteome</keyword>
<dbReference type="InterPro" id="IPR036866">
    <property type="entry name" value="RibonucZ/Hydroxyglut_hydro"/>
</dbReference>
<dbReference type="CDD" id="cd07715">
    <property type="entry name" value="TaR3-like_MBL-fold"/>
    <property type="match status" value="1"/>
</dbReference>
<evidence type="ECO:0000259" key="1">
    <source>
        <dbReference type="SMART" id="SM00849"/>
    </source>
</evidence>
<organism evidence="2 3">
    <name type="scientific">Pseudodesulfovibrio senegalensis</name>
    <dbReference type="NCBI Taxonomy" id="1721087"/>
    <lineage>
        <taxon>Bacteria</taxon>
        <taxon>Pseudomonadati</taxon>
        <taxon>Thermodesulfobacteriota</taxon>
        <taxon>Desulfovibrionia</taxon>
        <taxon>Desulfovibrionales</taxon>
        <taxon>Desulfovibrionaceae</taxon>
    </lineage>
</organism>
<dbReference type="SMART" id="SM00849">
    <property type="entry name" value="Lactamase_B"/>
    <property type="match status" value="1"/>
</dbReference>
<dbReference type="GO" id="GO:0016787">
    <property type="term" value="F:hydrolase activity"/>
    <property type="evidence" value="ECO:0007669"/>
    <property type="project" value="UniProtKB-KW"/>
</dbReference>
<dbReference type="InterPro" id="IPR001279">
    <property type="entry name" value="Metallo-B-lactamas"/>
</dbReference>
<protein>
    <submittedName>
        <fullName evidence="2">MBL fold metallo-hydrolase</fullName>
    </submittedName>
</protein>
<proteinExistence type="predicted"/>
<evidence type="ECO:0000313" key="2">
    <source>
        <dbReference type="EMBL" id="KAB1443408.1"/>
    </source>
</evidence>
<dbReference type="PANTHER" id="PTHR42663:SF4">
    <property type="entry name" value="SLL1036 PROTEIN"/>
    <property type="match status" value="1"/>
</dbReference>
<dbReference type="Pfam" id="PF12706">
    <property type="entry name" value="Lactamase_B_2"/>
    <property type="match status" value="1"/>
</dbReference>
<gene>
    <name evidence="2" type="ORF">F8A88_03900</name>
</gene>
<dbReference type="Proteomes" id="UP000438699">
    <property type="component" value="Unassembled WGS sequence"/>
</dbReference>
<dbReference type="RefSeq" id="WP_151149779.1">
    <property type="nucleotide sequence ID" value="NZ_WAIE01000001.1"/>
</dbReference>
<reference evidence="2 3" key="1">
    <citation type="journal article" date="2017" name="Int. J. Syst. Evol. Microbiol.">
        <title>Desulfovibrio senegalensis sp. nov., a mesophilic sulfate reducer isolated from marine sediment.</title>
        <authorList>
            <person name="Thioye A."/>
            <person name="Gam Z.B.A."/>
            <person name="Mbengue M."/>
            <person name="Cayol J.L."/>
            <person name="Joseph-Bartoli M."/>
            <person name="Toure-Kane C."/>
            <person name="Labat M."/>
        </authorList>
    </citation>
    <scope>NUCLEOTIDE SEQUENCE [LARGE SCALE GENOMIC DNA]</scope>
    <source>
        <strain evidence="2 3">DSM 101509</strain>
    </source>
</reference>
<dbReference type="OrthoDB" id="9803916at2"/>
<name>A0A6N6N6P8_9BACT</name>
<dbReference type="Gene3D" id="3.60.15.10">
    <property type="entry name" value="Ribonuclease Z/Hydroxyacylglutathione hydrolase-like"/>
    <property type="match status" value="1"/>
</dbReference>
<keyword evidence="2" id="KW-0378">Hydrolase</keyword>
<dbReference type="AlphaFoldDB" id="A0A6N6N6P8"/>
<dbReference type="SUPFAM" id="SSF56281">
    <property type="entry name" value="Metallo-hydrolase/oxidoreductase"/>
    <property type="match status" value="1"/>
</dbReference>
<feature type="domain" description="Metallo-beta-lactamase" evidence="1">
    <location>
        <begin position="25"/>
        <end position="218"/>
    </location>
</feature>
<comment type="caution">
    <text evidence="2">The sequence shown here is derived from an EMBL/GenBank/DDBJ whole genome shotgun (WGS) entry which is preliminary data.</text>
</comment>